<reference evidence="2 3" key="1">
    <citation type="submission" date="2018-06" db="EMBL/GenBank/DDBJ databases">
        <title>Genomic Encyclopedia of Archaeal and Bacterial Type Strains, Phase II (KMG-II): from individual species to whole genera.</title>
        <authorList>
            <person name="Goeker M."/>
        </authorList>
    </citation>
    <scope>NUCLEOTIDE SEQUENCE [LARGE SCALE GENOMIC DNA]</scope>
    <source>
        <strain evidence="2 3">DSM 15361</strain>
    </source>
</reference>
<protein>
    <recommendedName>
        <fullName evidence="4">Lipoprotein</fullName>
    </recommendedName>
</protein>
<dbReference type="PROSITE" id="PS51257">
    <property type="entry name" value="PROKAR_LIPOPROTEIN"/>
    <property type="match status" value="1"/>
</dbReference>
<sequence>MKKITLFFALLVLVTSCSVDDINDIDFTYELMPVTSIDFPDTINFNETYNFPLSYNRPSTCYGFAGFNVIENEQEVKLSILNTVIKNSSNCKNLENTTVTEVFEFFVKRNDYYTFKIYQGEDEEGNELYLTKEIMIQQ</sequence>
<dbReference type="Proteomes" id="UP000249542">
    <property type="component" value="Unassembled WGS sequence"/>
</dbReference>
<evidence type="ECO:0000256" key="1">
    <source>
        <dbReference type="SAM" id="SignalP"/>
    </source>
</evidence>
<evidence type="ECO:0000313" key="2">
    <source>
        <dbReference type="EMBL" id="PZW44106.1"/>
    </source>
</evidence>
<name>A0A2W7IB20_9FLAO</name>
<dbReference type="RefSeq" id="WP_111539774.1">
    <property type="nucleotide sequence ID" value="NZ_QKYV01000001.1"/>
</dbReference>
<dbReference type="AlphaFoldDB" id="A0A2W7IB20"/>
<keyword evidence="3" id="KW-1185">Reference proteome</keyword>
<comment type="caution">
    <text evidence="2">The sequence shown here is derived from an EMBL/GenBank/DDBJ whole genome shotgun (WGS) entry which is preliminary data.</text>
</comment>
<accession>A0A2W7IB20</accession>
<dbReference type="EMBL" id="QKYV01000001">
    <property type="protein sequence ID" value="PZW44106.1"/>
    <property type="molecule type" value="Genomic_DNA"/>
</dbReference>
<evidence type="ECO:0000313" key="3">
    <source>
        <dbReference type="Proteomes" id="UP000249542"/>
    </source>
</evidence>
<feature type="chain" id="PRO_5016114443" description="Lipoprotein" evidence="1">
    <location>
        <begin position="20"/>
        <end position="138"/>
    </location>
</feature>
<feature type="signal peptide" evidence="1">
    <location>
        <begin position="1"/>
        <end position="19"/>
    </location>
</feature>
<evidence type="ECO:0008006" key="4">
    <source>
        <dbReference type="Google" id="ProtNLM"/>
    </source>
</evidence>
<keyword evidence="1" id="KW-0732">Signal</keyword>
<proteinExistence type="predicted"/>
<organism evidence="2 3">
    <name type="scientific">Mesonia algae</name>
    <dbReference type="NCBI Taxonomy" id="213248"/>
    <lineage>
        <taxon>Bacteria</taxon>
        <taxon>Pseudomonadati</taxon>
        <taxon>Bacteroidota</taxon>
        <taxon>Flavobacteriia</taxon>
        <taxon>Flavobacteriales</taxon>
        <taxon>Flavobacteriaceae</taxon>
        <taxon>Mesonia</taxon>
    </lineage>
</organism>
<gene>
    <name evidence="2" type="ORF">LX95_00436</name>
</gene>